<dbReference type="EMBL" id="LMWV01000001">
    <property type="protein sequence ID" value="KUN72177.1"/>
    <property type="molecule type" value="Genomic_DNA"/>
</dbReference>
<evidence type="ECO:0000313" key="3">
    <source>
        <dbReference type="Proteomes" id="UP000054375"/>
    </source>
</evidence>
<organism evidence="2 3">
    <name type="scientific">Streptomyces griseorubiginosus</name>
    <dbReference type="NCBI Taxonomy" id="67304"/>
    <lineage>
        <taxon>Bacteria</taxon>
        <taxon>Bacillati</taxon>
        <taxon>Actinomycetota</taxon>
        <taxon>Actinomycetes</taxon>
        <taxon>Kitasatosporales</taxon>
        <taxon>Streptomycetaceae</taxon>
        <taxon>Streptomyces</taxon>
    </lineage>
</organism>
<sequence>MYDQTRAQQPADRSPAPDGRRSTGPEPLLPSDGREEIAHRLGHAVNTFADSPREALEEAEGAFDAATAQLVNALAERRRVLREGWADLDPATQSTELRFALREYRELTGRLLRT</sequence>
<dbReference type="Proteomes" id="UP000054375">
    <property type="component" value="Unassembled WGS sequence"/>
</dbReference>
<dbReference type="RefSeq" id="WP_062232688.1">
    <property type="nucleotide sequence ID" value="NZ_JBEPAT010000028.1"/>
</dbReference>
<dbReference type="AlphaFoldDB" id="A0A101SDB1"/>
<protein>
    <submittedName>
        <fullName evidence="2">Uncharacterized protein</fullName>
    </submittedName>
</protein>
<feature type="region of interest" description="Disordered" evidence="1">
    <location>
        <begin position="1"/>
        <end position="32"/>
    </location>
</feature>
<evidence type="ECO:0000313" key="2">
    <source>
        <dbReference type="EMBL" id="KUN72177.1"/>
    </source>
</evidence>
<accession>A0A101SDB1</accession>
<proteinExistence type="predicted"/>
<evidence type="ECO:0000256" key="1">
    <source>
        <dbReference type="SAM" id="MobiDB-lite"/>
    </source>
</evidence>
<keyword evidence="3" id="KW-1185">Reference proteome</keyword>
<gene>
    <name evidence="2" type="ORF">AQJ54_00315</name>
</gene>
<name>A0A101SDB1_9ACTN</name>
<reference evidence="2 3" key="1">
    <citation type="submission" date="2015-10" db="EMBL/GenBank/DDBJ databases">
        <title>Draft genome sequence of Streptomyces griseorubiginosus DSM 40469, type strain for the species Streptomyces griseorubiginosus.</title>
        <authorList>
            <person name="Ruckert C."/>
            <person name="Winkler A."/>
            <person name="Kalinowski J."/>
            <person name="Kampfer P."/>
            <person name="Glaeser S."/>
        </authorList>
    </citation>
    <scope>NUCLEOTIDE SEQUENCE [LARGE SCALE GENOMIC DNA]</scope>
    <source>
        <strain evidence="2 3">DSM 40469</strain>
    </source>
</reference>
<comment type="caution">
    <text evidence="2">The sequence shown here is derived from an EMBL/GenBank/DDBJ whole genome shotgun (WGS) entry which is preliminary data.</text>
</comment>